<evidence type="ECO:0000256" key="2">
    <source>
        <dbReference type="ARBA" id="ARBA00004947"/>
    </source>
</evidence>
<dbReference type="Pfam" id="PF02744">
    <property type="entry name" value="GalP_UDP_tr_C"/>
    <property type="match status" value="1"/>
</dbReference>
<dbReference type="InterPro" id="IPR005849">
    <property type="entry name" value="GalP_Utransf_N"/>
</dbReference>
<feature type="binding site" evidence="15">
    <location>
        <position position="299"/>
    </location>
    <ligand>
        <name>Fe cation</name>
        <dbReference type="ChEBI" id="CHEBI:24875"/>
    </ligand>
</feature>
<gene>
    <name evidence="19" type="ORF">QS62_03675</name>
</gene>
<evidence type="ECO:0000256" key="8">
    <source>
        <dbReference type="ARBA" id="ARBA00022723"/>
    </source>
</evidence>
<evidence type="ECO:0000259" key="18">
    <source>
        <dbReference type="Pfam" id="PF02744"/>
    </source>
</evidence>
<dbReference type="NCBIfam" id="NF008724">
    <property type="entry name" value="PRK11720.1"/>
    <property type="match status" value="1"/>
</dbReference>
<evidence type="ECO:0000256" key="13">
    <source>
        <dbReference type="PIRSR" id="PIRSR000808-1"/>
    </source>
</evidence>
<protein>
    <recommendedName>
        <fullName evidence="5 12">Galactose-1-phosphate uridylyltransferase</fullName>
        <ecNumber evidence="4 12">2.7.7.12</ecNumber>
    </recommendedName>
</protein>
<keyword evidence="15" id="KW-0408">Iron</keyword>
<comment type="pathway">
    <text evidence="2 16">Carbohydrate metabolism; galactose metabolism.</text>
</comment>
<dbReference type="PATRIC" id="fig|505341.3.peg.743"/>
<dbReference type="NCBIfam" id="TIGR00209">
    <property type="entry name" value="galT_1"/>
    <property type="match status" value="1"/>
</dbReference>
<reference evidence="19 20" key="1">
    <citation type="submission" date="2014-11" db="EMBL/GenBank/DDBJ databases">
        <title>Pan-genome of Gallibacterium spp.</title>
        <authorList>
            <person name="Kudirkiene E."/>
            <person name="Bojesen A.M."/>
        </authorList>
    </citation>
    <scope>NUCLEOTIDE SEQUENCE [LARGE SCALE GENOMIC DNA]</scope>
    <source>
        <strain evidence="19 20">F150</strain>
    </source>
</reference>
<feature type="binding site" evidence="14">
    <location>
        <position position="116"/>
    </location>
    <ligand>
        <name>Zn(2+)</name>
        <dbReference type="ChEBI" id="CHEBI:29105"/>
    </ligand>
</feature>
<comment type="catalytic activity">
    <reaction evidence="1 16">
        <text>alpha-D-galactose 1-phosphate + UDP-alpha-D-glucose = alpha-D-glucose 1-phosphate + UDP-alpha-D-galactose</text>
        <dbReference type="Rhea" id="RHEA:13989"/>
        <dbReference type="ChEBI" id="CHEBI:58336"/>
        <dbReference type="ChEBI" id="CHEBI:58601"/>
        <dbReference type="ChEBI" id="CHEBI:58885"/>
        <dbReference type="ChEBI" id="CHEBI:66914"/>
        <dbReference type="EC" id="2.7.7.12"/>
    </reaction>
</comment>
<evidence type="ECO:0000256" key="3">
    <source>
        <dbReference type="ARBA" id="ARBA00010951"/>
    </source>
</evidence>
<dbReference type="InterPro" id="IPR005850">
    <property type="entry name" value="GalP_Utransf_C"/>
</dbReference>
<dbReference type="STRING" id="505341.QV08_07600"/>
<dbReference type="PANTHER" id="PTHR11943">
    <property type="entry name" value="GALACTOSE-1-PHOSPHATE URIDYLYLTRANSFERASE"/>
    <property type="match status" value="1"/>
</dbReference>
<keyword evidence="7 16" id="KW-0548">Nucleotidyltransferase</keyword>
<evidence type="ECO:0000256" key="7">
    <source>
        <dbReference type="ARBA" id="ARBA00022695"/>
    </source>
</evidence>
<dbReference type="AlphaFoldDB" id="A0A1A7Q1L0"/>
<keyword evidence="20" id="KW-1185">Reference proteome</keyword>
<dbReference type="UniPathway" id="UPA00214"/>
<dbReference type="RefSeq" id="WP_066106074.1">
    <property type="nucleotide sequence ID" value="NZ_JTJL01000012.1"/>
</dbReference>
<dbReference type="CDD" id="cd00608">
    <property type="entry name" value="GalT"/>
    <property type="match status" value="1"/>
</dbReference>
<dbReference type="GO" id="GO:0008270">
    <property type="term" value="F:zinc ion binding"/>
    <property type="evidence" value="ECO:0007669"/>
    <property type="project" value="InterPro"/>
</dbReference>
<organism evidence="19 20">
    <name type="scientific">Gallibacterium salpingitidis</name>
    <dbReference type="NCBI Taxonomy" id="505341"/>
    <lineage>
        <taxon>Bacteria</taxon>
        <taxon>Pseudomonadati</taxon>
        <taxon>Pseudomonadota</taxon>
        <taxon>Gammaproteobacteria</taxon>
        <taxon>Pasteurellales</taxon>
        <taxon>Pasteurellaceae</taxon>
        <taxon>Gallibacterium</taxon>
    </lineage>
</organism>
<comment type="cofactor">
    <cofactor evidence="14">
        <name>Zn(2+)</name>
        <dbReference type="ChEBI" id="CHEBI:29105"/>
    </cofactor>
    <text evidence="14">Binds 1 zinc ion per subunit.</text>
</comment>
<feature type="active site" description="Tele-UMP-histidine intermediate" evidence="13">
    <location>
        <position position="167"/>
    </location>
</feature>
<dbReference type="PROSITE" id="PS00117">
    <property type="entry name" value="GAL_P_UDP_TRANSF_I"/>
    <property type="match status" value="1"/>
</dbReference>
<feature type="domain" description="Galactose-1-phosphate uridyl transferase C-terminal" evidence="18">
    <location>
        <begin position="184"/>
        <end position="347"/>
    </location>
</feature>
<feature type="binding site" evidence="14">
    <location>
        <position position="165"/>
    </location>
    <ligand>
        <name>Zn(2+)</name>
        <dbReference type="ChEBI" id="CHEBI:29105"/>
    </ligand>
</feature>
<dbReference type="Gene3D" id="3.30.428.10">
    <property type="entry name" value="HIT-like"/>
    <property type="match status" value="2"/>
</dbReference>
<evidence type="ECO:0000259" key="17">
    <source>
        <dbReference type="Pfam" id="PF01087"/>
    </source>
</evidence>
<dbReference type="EMBL" id="JTJL01000012">
    <property type="protein sequence ID" value="OBW95480.1"/>
    <property type="molecule type" value="Genomic_DNA"/>
</dbReference>
<evidence type="ECO:0000256" key="16">
    <source>
        <dbReference type="RuleBase" id="RU000506"/>
    </source>
</evidence>
<keyword evidence="9 14" id="KW-0862">Zinc</keyword>
<evidence type="ECO:0000256" key="11">
    <source>
        <dbReference type="ARBA" id="ARBA00023277"/>
    </source>
</evidence>
<dbReference type="FunFam" id="3.30.428.10:FF:000002">
    <property type="entry name" value="Galactose-1-phosphate uridylyltransferase"/>
    <property type="match status" value="1"/>
</dbReference>
<dbReference type="FunFam" id="3.30.428.10:FF:000001">
    <property type="entry name" value="Galactose-1-phosphate uridylyltransferase"/>
    <property type="match status" value="1"/>
</dbReference>
<comment type="cofactor">
    <cofactor evidence="15">
        <name>Fe cation</name>
        <dbReference type="ChEBI" id="CHEBI:24875"/>
    </cofactor>
    <text evidence="15">Binds 1 Fe cation per subunit.</text>
</comment>
<evidence type="ECO:0000256" key="9">
    <source>
        <dbReference type="ARBA" id="ARBA00022833"/>
    </source>
</evidence>
<evidence type="ECO:0000256" key="14">
    <source>
        <dbReference type="PIRSR" id="PIRSR000808-3"/>
    </source>
</evidence>
<feature type="binding site" evidence="14">
    <location>
        <position position="53"/>
    </location>
    <ligand>
        <name>Zn(2+)</name>
        <dbReference type="ChEBI" id="CHEBI:29105"/>
    </ligand>
</feature>
<dbReference type="SUPFAM" id="SSF54197">
    <property type="entry name" value="HIT-like"/>
    <property type="match status" value="2"/>
</dbReference>
<comment type="caution">
    <text evidence="19">The sequence shown here is derived from an EMBL/GenBank/DDBJ whole genome shotgun (WGS) entry which is preliminary data.</text>
</comment>
<dbReference type="OrthoDB" id="9769064at2"/>
<dbReference type="GO" id="GO:0008108">
    <property type="term" value="F:UDP-glucose:hexose-1-phosphate uridylyltransferase activity"/>
    <property type="evidence" value="ECO:0007669"/>
    <property type="project" value="UniProtKB-UniRule"/>
</dbReference>
<evidence type="ECO:0000256" key="10">
    <source>
        <dbReference type="ARBA" id="ARBA00023144"/>
    </source>
</evidence>
<feature type="binding site" evidence="15">
    <location>
        <position position="183"/>
    </location>
    <ligand>
        <name>Fe cation</name>
        <dbReference type="ChEBI" id="CHEBI:24875"/>
    </ligand>
</feature>
<accession>A0A1A7Q1L0</accession>
<evidence type="ECO:0000256" key="6">
    <source>
        <dbReference type="ARBA" id="ARBA00022679"/>
    </source>
</evidence>
<name>A0A1A7Q1L0_9PAST</name>
<dbReference type="GO" id="GO:0033499">
    <property type="term" value="P:galactose catabolic process via UDP-galactose, Leloir pathway"/>
    <property type="evidence" value="ECO:0007669"/>
    <property type="project" value="TreeGrafter"/>
</dbReference>
<keyword evidence="8 14" id="KW-0479">Metal-binding</keyword>
<keyword evidence="11 16" id="KW-0119">Carbohydrate metabolism</keyword>
<comment type="similarity">
    <text evidence="3 16">Belongs to the galactose-1-phosphate uridylyltransferase type 1 family.</text>
</comment>
<keyword evidence="6 16" id="KW-0808">Transferase</keyword>
<feature type="domain" description="Galactose-1-phosphate uridyl transferase N-terminal" evidence="17">
    <location>
        <begin position="5"/>
        <end position="177"/>
    </location>
</feature>
<dbReference type="Proteomes" id="UP000092649">
    <property type="component" value="Unassembled WGS sequence"/>
</dbReference>
<keyword evidence="10 16" id="KW-0299">Galactose metabolism</keyword>
<evidence type="ECO:0000256" key="15">
    <source>
        <dbReference type="PIRSR" id="PIRSR000808-4"/>
    </source>
</evidence>
<evidence type="ECO:0000256" key="1">
    <source>
        <dbReference type="ARBA" id="ARBA00001107"/>
    </source>
</evidence>
<dbReference type="GO" id="GO:0005737">
    <property type="term" value="C:cytoplasm"/>
    <property type="evidence" value="ECO:0007669"/>
    <property type="project" value="TreeGrafter"/>
</dbReference>
<dbReference type="InterPro" id="IPR036265">
    <property type="entry name" value="HIT-like_sf"/>
</dbReference>
<feature type="binding site" evidence="15">
    <location>
        <position position="282"/>
    </location>
    <ligand>
        <name>Fe cation</name>
        <dbReference type="ChEBI" id="CHEBI:24875"/>
    </ligand>
</feature>
<evidence type="ECO:0000256" key="4">
    <source>
        <dbReference type="ARBA" id="ARBA00012384"/>
    </source>
</evidence>
<feature type="binding site" evidence="14">
    <location>
        <position position="56"/>
    </location>
    <ligand>
        <name>Zn(2+)</name>
        <dbReference type="ChEBI" id="CHEBI:29105"/>
    </ligand>
</feature>
<dbReference type="PANTHER" id="PTHR11943:SF1">
    <property type="entry name" value="GALACTOSE-1-PHOSPHATE URIDYLYLTRANSFERASE"/>
    <property type="match status" value="1"/>
</dbReference>
<proteinExistence type="inferred from homology"/>
<dbReference type="InterPro" id="IPR019779">
    <property type="entry name" value="GalP_UDPtransf1_His-AS"/>
</dbReference>
<dbReference type="Pfam" id="PF01087">
    <property type="entry name" value="GalP_UDP_transf"/>
    <property type="match status" value="1"/>
</dbReference>
<evidence type="ECO:0000313" key="20">
    <source>
        <dbReference type="Proteomes" id="UP000092649"/>
    </source>
</evidence>
<dbReference type="EC" id="2.7.7.12" evidence="4 12"/>
<evidence type="ECO:0000313" key="19">
    <source>
        <dbReference type="EMBL" id="OBW95480.1"/>
    </source>
</evidence>
<feature type="binding site" evidence="15">
    <location>
        <position position="297"/>
    </location>
    <ligand>
        <name>Fe cation</name>
        <dbReference type="ChEBI" id="CHEBI:24875"/>
    </ligand>
</feature>
<evidence type="ECO:0000256" key="5">
    <source>
        <dbReference type="ARBA" id="ARBA00016340"/>
    </source>
</evidence>
<sequence>MSDFFDPTEHPHRRYNPLKGEYVLVSPHRAKRPWQGQQEKVVDEQKPSHDPNCYLCPGNKRITGEQNPQYTKPFVFKNDFSALLTQTPTPPASDNPLFQVSQATGESRVVCFSPDHSKTLPLLTEQEIVEVIKVWQQQLTELGQQYPWVQIFENKGAAMGCSNPHPHGQIWANSFLPNEIAREDQMQRQYLAQHGSVLLVDYVQQELQRKERIVVDTEHWLAVVPFWAIWPFETLLLPKAHVKRLTELNEVQRADLAVAIKQLTTKYDNLFSTSFPYSMGFHGAPFNQEDNQHWQLHAHFYPPLLRSATVRKFMVGYEMLAESQRDLTAEQAATRLAALSTIHYSQTN</sequence>
<dbReference type="PIRSF" id="PIRSF000808">
    <property type="entry name" value="GalT"/>
    <property type="match status" value="1"/>
</dbReference>
<evidence type="ECO:0000256" key="12">
    <source>
        <dbReference type="NCBIfam" id="TIGR00209"/>
    </source>
</evidence>
<dbReference type="InterPro" id="IPR001937">
    <property type="entry name" value="GalP_UDPtransf1"/>
</dbReference>